<feature type="transmembrane region" description="Helical" evidence="8">
    <location>
        <begin position="136"/>
        <end position="153"/>
    </location>
</feature>
<evidence type="ECO:0000259" key="9">
    <source>
        <dbReference type="PROSITE" id="PS50850"/>
    </source>
</evidence>
<dbReference type="GO" id="GO:0016020">
    <property type="term" value="C:membrane"/>
    <property type="evidence" value="ECO:0007669"/>
    <property type="project" value="UniProtKB-SubCell"/>
</dbReference>
<dbReference type="InterPro" id="IPR050360">
    <property type="entry name" value="MFS_Sugar_Transporters"/>
</dbReference>
<comment type="similarity">
    <text evidence="2">Belongs to the major facilitator superfamily. Sugar transporter (TC 2.A.1.1) family.</text>
</comment>
<feature type="transmembrane region" description="Helical" evidence="8">
    <location>
        <begin position="390"/>
        <end position="415"/>
    </location>
</feature>
<comment type="subcellular location">
    <subcellularLocation>
        <location evidence="1">Membrane</location>
        <topology evidence="1">Multi-pass membrane protein</topology>
    </subcellularLocation>
</comment>
<feature type="transmembrane region" description="Helical" evidence="8">
    <location>
        <begin position="111"/>
        <end position="129"/>
    </location>
</feature>
<feature type="transmembrane region" description="Helical" evidence="8">
    <location>
        <begin position="12"/>
        <end position="34"/>
    </location>
</feature>
<evidence type="ECO:0000256" key="8">
    <source>
        <dbReference type="SAM" id="Phobius"/>
    </source>
</evidence>
<name>A0A1L9T7I2_9EURO</name>
<feature type="compositionally biased region" description="Basic and acidic residues" evidence="7">
    <location>
        <begin position="476"/>
        <end position="488"/>
    </location>
</feature>
<dbReference type="RefSeq" id="XP_040699192.1">
    <property type="nucleotide sequence ID" value="XM_040840709.1"/>
</dbReference>
<proteinExistence type="inferred from homology"/>
<dbReference type="PROSITE" id="PS50850">
    <property type="entry name" value="MFS"/>
    <property type="match status" value="1"/>
</dbReference>
<evidence type="ECO:0000256" key="2">
    <source>
        <dbReference type="ARBA" id="ARBA00010992"/>
    </source>
</evidence>
<evidence type="ECO:0000313" key="10">
    <source>
        <dbReference type="EMBL" id="OJJ55386.1"/>
    </source>
</evidence>
<dbReference type="Gene3D" id="1.20.1250.20">
    <property type="entry name" value="MFS general substrate transporter like domains"/>
    <property type="match status" value="1"/>
</dbReference>
<dbReference type="VEuPathDB" id="FungiDB:ASPSYDRAFT_135039"/>
<keyword evidence="11" id="KW-1185">Reference proteome</keyword>
<keyword evidence="5 8" id="KW-1133">Transmembrane helix</keyword>
<feature type="transmembrane region" description="Helical" evidence="8">
    <location>
        <begin position="324"/>
        <end position="344"/>
    </location>
</feature>
<evidence type="ECO:0000313" key="11">
    <source>
        <dbReference type="Proteomes" id="UP000184356"/>
    </source>
</evidence>
<feature type="transmembrane region" description="Helical" evidence="8">
    <location>
        <begin position="54"/>
        <end position="79"/>
    </location>
</feature>
<evidence type="ECO:0000256" key="3">
    <source>
        <dbReference type="ARBA" id="ARBA00022448"/>
    </source>
</evidence>
<keyword evidence="3" id="KW-0813">Transport</keyword>
<protein>
    <recommendedName>
        <fullName evidence="9">Major facilitator superfamily (MFS) profile domain-containing protein</fullName>
    </recommendedName>
</protein>
<feature type="transmembrane region" description="Helical" evidence="8">
    <location>
        <begin position="421"/>
        <end position="440"/>
    </location>
</feature>
<sequence length="488" mass="53334">MLTLGFAQGRLLYRLMSLSCCLAFGLYGYDAGVLGGVQETKPFRDALGNPTGAYIIPMIASSYTLAATVCSLLTSVIGLPLGRRGCILLGDVLVIIGGSLQASAWSVAQIIVGRVICGFSIGAEMSITTKQRGPEVGLQCIFLVGGCAVAYWVDFGFTRMDNQISWRIPIGLQAVIALLSGIGVFLLPDTPRWYYARGRYEEGDHVLARLHECPVTDEAVQSTRLSIIASIEFEEESKRFNVLDLFWDRTALRVGHRIRVAFLLLTMQQMMGINLSVYYSTIIFGQIGLSSFMSQLLAAVMNTTFALGSVFLPGTIEKFGRRGIMMYSAVGLTVCMTVFVAMIGTSRPSLATQWTAVAAAFLYNFIFGYGWIGVCWLYGPEIAPLRYRHVGGAAAAFGEWLFCFITVFAGGIGLQTVGWKMWLWCLLSCALAIPFVYFLCPETTGKALEEIDLLFAREDMRSGSLDEEIRGGGGKEGTETEHAERVTL</sequence>
<dbReference type="PANTHER" id="PTHR48022">
    <property type="entry name" value="PLASTIDIC GLUCOSE TRANSPORTER 4"/>
    <property type="match status" value="1"/>
</dbReference>
<dbReference type="GeneID" id="63756782"/>
<evidence type="ECO:0000256" key="4">
    <source>
        <dbReference type="ARBA" id="ARBA00022692"/>
    </source>
</evidence>
<organism evidence="10 11">
    <name type="scientific">Aspergillus sydowii CBS 593.65</name>
    <dbReference type="NCBI Taxonomy" id="1036612"/>
    <lineage>
        <taxon>Eukaryota</taxon>
        <taxon>Fungi</taxon>
        <taxon>Dikarya</taxon>
        <taxon>Ascomycota</taxon>
        <taxon>Pezizomycotina</taxon>
        <taxon>Eurotiomycetes</taxon>
        <taxon>Eurotiomycetidae</taxon>
        <taxon>Eurotiales</taxon>
        <taxon>Aspergillaceae</taxon>
        <taxon>Aspergillus</taxon>
        <taxon>Aspergillus subgen. Nidulantes</taxon>
    </lineage>
</organism>
<dbReference type="InterPro" id="IPR036259">
    <property type="entry name" value="MFS_trans_sf"/>
</dbReference>
<dbReference type="PRINTS" id="PR00171">
    <property type="entry name" value="SUGRTRNSPORT"/>
</dbReference>
<gene>
    <name evidence="10" type="ORF">ASPSYDRAFT_135039</name>
</gene>
<dbReference type="InterPro" id="IPR003663">
    <property type="entry name" value="Sugar/inositol_transpt"/>
</dbReference>
<dbReference type="EMBL" id="KV878592">
    <property type="protein sequence ID" value="OJJ55386.1"/>
    <property type="molecule type" value="Genomic_DNA"/>
</dbReference>
<feature type="transmembrane region" description="Helical" evidence="8">
    <location>
        <begin position="292"/>
        <end position="312"/>
    </location>
</feature>
<reference evidence="11" key="1">
    <citation type="journal article" date="2017" name="Genome Biol.">
        <title>Comparative genomics reveals high biological diversity and specific adaptations in the industrially and medically important fungal genus Aspergillus.</title>
        <authorList>
            <person name="de Vries R.P."/>
            <person name="Riley R."/>
            <person name="Wiebenga A."/>
            <person name="Aguilar-Osorio G."/>
            <person name="Amillis S."/>
            <person name="Uchima C.A."/>
            <person name="Anderluh G."/>
            <person name="Asadollahi M."/>
            <person name="Askin M."/>
            <person name="Barry K."/>
            <person name="Battaglia E."/>
            <person name="Bayram O."/>
            <person name="Benocci T."/>
            <person name="Braus-Stromeyer S.A."/>
            <person name="Caldana C."/>
            <person name="Canovas D."/>
            <person name="Cerqueira G.C."/>
            <person name="Chen F."/>
            <person name="Chen W."/>
            <person name="Choi C."/>
            <person name="Clum A."/>
            <person name="Dos Santos R.A."/>
            <person name="Damasio A.R."/>
            <person name="Diallinas G."/>
            <person name="Emri T."/>
            <person name="Fekete E."/>
            <person name="Flipphi M."/>
            <person name="Freyberg S."/>
            <person name="Gallo A."/>
            <person name="Gournas C."/>
            <person name="Habgood R."/>
            <person name="Hainaut M."/>
            <person name="Harispe M.L."/>
            <person name="Henrissat B."/>
            <person name="Hilden K.S."/>
            <person name="Hope R."/>
            <person name="Hossain A."/>
            <person name="Karabika E."/>
            <person name="Karaffa L."/>
            <person name="Karanyi Z."/>
            <person name="Krasevec N."/>
            <person name="Kuo A."/>
            <person name="Kusch H."/>
            <person name="LaButti K."/>
            <person name="Lagendijk E.L."/>
            <person name="Lapidus A."/>
            <person name="Levasseur A."/>
            <person name="Lindquist E."/>
            <person name="Lipzen A."/>
            <person name="Logrieco A.F."/>
            <person name="MacCabe A."/>
            <person name="Maekelae M.R."/>
            <person name="Malavazi I."/>
            <person name="Melin P."/>
            <person name="Meyer V."/>
            <person name="Mielnichuk N."/>
            <person name="Miskei M."/>
            <person name="Molnar A.P."/>
            <person name="Mule G."/>
            <person name="Ngan C.Y."/>
            <person name="Orejas M."/>
            <person name="Orosz E."/>
            <person name="Ouedraogo J.P."/>
            <person name="Overkamp K.M."/>
            <person name="Park H.-S."/>
            <person name="Perrone G."/>
            <person name="Piumi F."/>
            <person name="Punt P.J."/>
            <person name="Ram A.F."/>
            <person name="Ramon A."/>
            <person name="Rauscher S."/>
            <person name="Record E."/>
            <person name="Riano-Pachon D.M."/>
            <person name="Robert V."/>
            <person name="Roehrig J."/>
            <person name="Ruller R."/>
            <person name="Salamov A."/>
            <person name="Salih N.S."/>
            <person name="Samson R.A."/>
            <person name="Sandor E."/>
            <person name="Sanguinetti M."/>
            <person name="Schuetze T."/>
            <person name="Sepcic K."/>
            <person name="Shelest E."/>
            <person name="Sherlock G."/>
            <person name="Sophianopoulou V."/>
            <person name="Squina F.M."/>
            <person name="Sun H."/>
            <person name="Susca A."/>
            <person name="Todd R.B."/>
            <person name="Tsang A."/>
            <person name="Unkles S.E."/>
            <person name="van de Wiele N."/>
            <person name="van Rossen-Uffink D."/>
            <person name="Oliveira J.V."/>
            <person name="Vesth T.C."/>
            <person name="Visser J."/>
            <person name="Yu J.-H."/>
            <person name="Zhou M."/>
            <person name="Andersen M.R."/>
            <person name="Archer D.B."/>
            <person name="Baker S.E."/>
            <person name="Benoit I."/>
            <person name="Brakhage A.A."/>
            <person name="Braus G.H."/>
            <person name="Fischer R."/>
            <person name="Frisvad J.C."/>
            <person name="Goldman G.H."/>
            <person name="Houbraken J."/>
            <person name="Oakley B."/>
            <person name="Pocsi I."/>
            <person name="Scazzocchio C."/>
            <person name="Seiboth B."/>
            <person name="vanKuyk P.A."/>
            <person name="Wortman J."/>
            <person name="Dyer P.S."/>
            <person name="Grigoriev I.V."/>
        </authorList>
    </citation>
    <scope>NUCLEOTIDE SEQUENCE [LARGE SCALE GENOMIC DNA]</scope>
    <source>
        <strain evidence="11">CBS 593.65</strain>
    </source>
</reference>
<keyword evidence="4 8" id="KW-0812">Transmembrane</keyword>
<dbReference type="SUPFAM" id="SSF103473">
    <property type="entry name" value="MFS general substrate transporter"/>
    <property type="match status" value="1"/>
</dbReference>
<evidence type="ECO:0000256" key="6">
    <source>
        <dbReference type="ARBA" id="ARBA00023136"/>
    </source>
</evidence>
<keyword evidence="6 8" id="KW-0472">Membrane</keyword>
<feature type="region of interest" description="Disordered" evidence="7">
    <location>
        <begin position="465"/>
        <end position="488"/>
    </location>
</feature>
<dbReference type="InterPro" id="IPR020846">
    <property type="entry name" value="MFS_dom"/>
</dbReference>
<dbReference type="STRING" id="1036612.A0A1L9T7I2"/>
<dbReference type="Proteomes" id="UP000184356">
    <property type="component" value="Unassembled WGS sequence"/>
</dbReference>
<feature type="transmembrane region" description="Helical" evidence="8">
    <location>
        <begin position="356"/>
        <end position="378"/>
    </location>
</feature>
<dbReference type="GO" id="GO:0005351">
    <property type="term" value="F:carbohydrate:proton symporter activity"/>
    <property type="evidence" value="ECO:0007669"/>
    <property type="project" value="TreeGrafter"/>
</dbReference>
<dbReference type="Pfam" id="PF00083">
    <property type="entry name" value="Sugar_tr"/>
    <property type="match status" value="1"/>
</dbReference>
<evidence type="ECO:0000256" key="7">
    <source>
        <dbReference type="SAM" id="MobiDB-lite"/>
    </source>
</evidence>
<feature type="domain" description="Major facilitator superfamily (MFS) profile" evidence="9">
    <location>
        <begin position="16"/>
        <end position="444"/>
    </location>
</feature>
<dbReference type="PANTHER" id="PTHR48022:SF2">
    <property type="entry name" value="PLASTIDIC GLUCOSE TRANSPORTER 4"/>
    <property type="match status" value="1"/>
</dbReference>
<evidence type="ECO:0000256" key="1">
    <source>
        <dbReference type="ARBA" id="ARBA00004141"/>
    </source>
</evidence>
<accession>A0A1L9T7I2</accession>
<dbReference type="InterPro" id="IPR005828">
    <property type="entry name" value="MFS_sugar_transport-like"/>
</dbReference>
<dbReference type="AlphaFoldDB" id="A0A1L9T7I2"/>
<evidence type="ECO:0000256" key="5">
    <source>
        <dbReference type="ARBA" id="ARBA00022989"/>
    </source>
</evidence>
<dbReference type="OrthoDB" id="6133115at2759"/>
<feature type="transmembrane region" description="Helical" evidence="8">
    <location>
        <begin position="165"/>
        <end position="187"/>
    </location>
</feature>
<feature type="transmembrane region" description="Helical" evidence="8">
    <location>
        <begin position="260"/>
        <end position="280"/>
    </location>
</feature>